<evidence type="ECO:0000313" key="4">
    <source>
        <dbReference type="EMBL" id="GLS66410.1"/>
    </source>
</evidence>
<keyword evidence="2" id="KW-1133">Transmembrane helix</keyword>
<dbReference type="Proteomes" id="UP000321960">
    <property type="component" value="Unassembled WGS sequence"/>
</dbReference>
<feature type="region of interest" description="Disordered" evidence="1">
    <location>
        <begin position="80"/>
        <end position="117"/>
    </location>
</feature>
<dbReference type="Gene3D" id="4.10.160.10">
    <property type="entry name" value="Methanol dehydrogenase, beta subunit"/>
    <property type="match status" value="1"/>
</dbReference>
<dbReference type="SUPFAM" id="SSF48666">
    <property type="entry name" value="Methanol dehydrogenase subunit"/>
    <property type="match status" value="1"/>
</dbReference>
<evidence type="ECO:0000313" key="6">
    <source>
        <dbReference type="Proteomes" id="UP001156856"/>
    </source>
</evidence>
<comment type="caution">
    <text evidence="3">The sequence shown here is derived from an EMBL/GenBank/DDBJ whole genome shotgun (WGS) entry which is preliminary data.</text>
</comment>
<accession>A0A512JAT6</accession>
<keyword evidence="6" id="KW-1185">Reference proteome</keyword>
<dbReference type="EMBL" id="BSPK01000105">
    <property type="protein sequence ID" value="GLS66410.1"/>
    <property type="molecule type" value="Genomic_DNA"/>
</dbReference>
<keyword evidence="2" id="KW-0812">Transmembrane</keyword>
<reference evidence="4" key="4">
    <citation type="submission" date="2023-01" db="EMBL/GenBank/DDBJ databases">
        <title>Draft genome sequence of Methylobacterium oxalidis strain NBRC 107715.</title>
        <authorList>
            <person name="Sun Q."/>
            <person name="Mori K."/>
        </authorList>
    </citation>
    <scope>NUCLEOTIDE SEQUENCE</scope>
    <source>
        <strain evidence="4">NBRC 107715</strain>
    </source>
</reference>
<gene>
    <name evidence="4" type="ORF">GCM10007888_47930</name>
    <name evidence="3" type="ORF">MOX02_51220</name>
</gene>
<protein>
    <recommendedName>
        <fullName evidence="7">MDH small subunit beta</fullName>
    </recommendedName>
</protein>
<sequence>MQAAGQLTVGKFAPRLTIQAGARTARERRKTGGNIMRTFVYAAILGAGALVALPALAYDGTKCKAPGNCWEPKPGFPEKIAGSKYDPKHDPKELNKQAESIKGMEERNRKRVENARKTGKFEYDVSKISAN</sequence>
<dbReference type="InterPro" id="IPR003420">
    <property type="entry name" value="Meth_DH_bsu"/>
</dbReference>
<evidence type="ECO:0000256" key="1">
    <source>
        <dbReference type="SAM" id="MobiDB-lite"/>
    </source>
</evidence>
<keyword evidence="2" id="KW-0472">Membrane</keyword>
<dbReference type="EMBL" id="BJZU01000135">
    <property type="protein sequence ID" value="GEP07084.1"/>
    <property type="molecule type" value="Genomic_DNA"/>
</dbReference>
<evidence type="ECO:0000256" key="2">
    <source>
        <dbReference type="SAM" id="Phobius"/>
    </source>
</evidence>
<dbReference type="AlphaFoldDB" id="A0A512JAT6"/>
<dbReference type="Proteomes" id="UP001156856">
    <property type="component" value="Unassembled WGS sequence"/>
</dbReference>
<reference evidence="3 5" key="3">
    <citation type="submission" date="2019-07" db="EMBL/GenBank/DDBJ databases">
        <title>Whole genome shotgun sequence of Methylobacterium oxalidis NBRC 107715.</title>
        <authorList>
            <person name="Hosoyama A."/>
            <person name="Uohara A."/>
            <person name="Ohji S."/>
            <person name="Ichikawa N."/>
        </authorList>
    </citation>
    <scope>NUCLEOTIDE SEQUENCE [LARGE SCALE GENOMIC DNA]</scope>
    <source>
        <strain evidence="3 5">NBRC 107715</strain>
    </source>
</reference>
<evidence type="ECO:0008006" key="7">
    <source>
        <dbReference type="Google" id="ProtNLM"/>
    </source>
</evidence>
<reference evidence="4" key="1">
    <citation type="journal article" date="2014" name="Int. J. Syst. Evol. Microbiol.">
        <title>Complete genome of a new Firmicutes species belonging to the dominant human colonic microbiota ('Ruminococcus bicirculans') reveals two chromosomes and a selective capacity to utilize plant glucans.</title>
        <authorList>
            <consortium name="NISC Comparative Sequencing Program"/>
            <person name="Wegmann U."/>
            <person name="Louis P."/>
            <person name="Goesmann A."/>
            <person name="Henrissat B."/>
            <person name="Duncan S.H."/>
            <person name="Flint H.J."/>
        </authorList>
    </citation>
    <scope>NUCLEOTIDE SEQUENCE</scope>
    <source>
        <strain evidence="4">NBRC 107715</strain>
    </source>
</reference>
<dbReference type="GO" id="GO:0004022">
    <property type="term" value="F:alcohol dehydrogenase (NAD+) activity"/>
    <property type="evidence" value="ECO:0007669"/>
    <property type="project" value="InterPro"/>
</dbReference>
<name>A0A512JAT6_9HYPH</name>
<dbReference type="GO" id="GO:0015946">
    <property type="term" value="P:methanol oxidation"/>
    <property type="evidence" value="ECO:0007669"/>
    <property type="project" value="InterPro"/>
</dbReference>
<dbReference type="InterPro" id="IPR036557">
    <property type="entry name" value="Meth_DH_bsu_sf"/>
</dbReference>
<feature type="compositionally biased region" description="Basic and acidic residues" evidence="1">
    <location>
        <begin position="102"/>
        <end position="117"/>
    </location>
</feature>
<feature type="transmembrane region" description="Helical" evidence="2">
    <location>
        <begin position="38"/>
        <end position="58"/>
    </location>
</feature>
<organism evidence="3 5">
    <name type="scientific">Methylobacterium oxalidis</name>
    <dbReference type="NCBI Taxonomy" id="944322"/>
    <lineage>
        <taxon>Bacteria</taxon>
        <taxon>Pseudomonadati</taxon>
        <taxon>Pseudomonadota</taxon>
        <taxon>Alphaproteobacteria</taxon>
        <taxon>Hyphomicrobiales</taxon>
        <taxon>Methylobacteriaceae</taxon>
        <taxon>Methylobacterium</taxon>
    </lineage>
</organism>
<dbReference type="Pfam" id="PF02315">
    <property type="entry name" value="MDH"/>
    <property type="match status" value="1"/>
</dbReference>
<feature type="compositionally biased region" description="Basic and acidic residues" evidence="1">
    <location>
        <begin position="85"/>
        <end position="96"/>
    </location>
</feature>
<reference evidence="6" key="2">
    <citation type="journal article" date="2019" name="Int. J. Syst. Evol. Microbiol.">
        <title>The Global Catalogue of Microorganisms (GCM) 10K type strain sequencing project: providing services to taxonomists for standard genome sequencing and annotation.</title>
        <authorList>
            <consortium name="The Broad Institute Genomics Platform"/>
            <consortium name="The Broad Institute Genome Sequencing Center for Infectious Disease"/>
            <person name="Wu L."/>
            <person name="Ma J."/>
        </authorList>
    </citation>
    <scope>NUCLEOTIDE SEQUENCE [LARGE SCALE GENOMIC DNA]</scope>
    <source>
        <strain evidence="6">NBRC 107715</strain>
    </source>
</reference>
<evidence type="ECO:0000313" key="5">
    <source>
        <dbReference type="Proteomes" id="UP000321960"/>
    </source>
</evidence>
<proteinExistence type="predicted"/>
<evidence type="ECO:0000313" key="3">
    <source>
        <dbReference type="EMBL" id="GEP07084.1"/>
    </source>
</evidence>